<evidence type="ECO:0000256" key="9">
    <source>
        <dbReference type="SAM" id="Phobius"/>
    </source>
</evidence>
<keyword evidence="8 9" id="KW-0472">Membrane</keyword>
<dbReference type="Proteomes" id="UP001597181">
    <property type="component" value="Unassembled WGS sequence"/>
</dbReference>
<evidence type="ECO:0000313" key="10">
    <source>
        <dbReference type="EMBL" id="MFD1202269.1"/>
    </source>
</evidence>
<keyword evidence="5 9" id="KW-0812">Transmembrane</keyword>
<comment type="subcellular location">
    <subcellularLocation>
        <location evidence="1">Cell membrane</location>
        <topology evidence="1">Multi-pass membrane protein</topology>
    </subcellularLocation>
</comment>
<feature type="transmembrane region" description="Helical" evidence="9">
    <location>
        <begin position="323"/>
        <end position="340"/>
    </location>
</feature>
<keyword evidence="7 9" id="KW-1133">Transmembrane helix</keyword>
<reference evidence="11" key="1">
    <citation type="journal article" date="2019" name="Int. J. Syst. Evol. Microbiol.">
        <title>The Global Catalogue of Microorganisms (GCM) 10K type strain sequencing project: providing services to taxonomists for standard genome sequencing and annotation.</title>
        <authorList>
            <consortium name="The Broad Institute Genomics Platform"/>
            <consortium name="The Broad Institute Genome Sequencing Center for Infectious Disease"/>
            <person name="Wu L."/>
            <person name="Ma J."/>
        </authorList>
    </citation>
    <scope>NUCLEOTIDE SEQUENCE [LARGE SCALE GENOMIC DNA]</scope>
    <source>
        <strain evidence="11">CCUG 50213</strain>
    </source>
</reference>
<comment type="similarity">
    <text evidence="2">Belongs to the branched chain amino acid transporter family.</text>
</comment>
<feature type="transmembrane region" description="Helical" evidence="9">
    <location>
        <begin position="82"/>
        <end position="100"/>
    </location>
</feature>
<keyword evidence="11" id="KW-1185">Reference proteome</keyword>
<evidence type="ECO:0000256" key="5">
    <source>
        <dbReference type="ARBA" id="ARBA00022692"/>
    </source>
</evidence>
<evidence type="ECO:0000256" key="4">
    <source>
        <dbReference type="ARBA" id="ARBA00022475"/>
    </source>
</evidence>
<evidence type="ECO:0000256" key="6">
    <source>
        <dbReference type="ARBA" id="ARBA00022970"/>
    </source>
</evidence>
<evidence type="ECO:0000256" key="3">
    <source>
        <dbReference type="ARBA" id="ARBA00022448"/>
    </source>
</evidence>
<evidence type="ECO:0000313" key="11">
    <source>
        <dbReference type="Proteomes" id="UP001597181"/>
    </source>
</evidence>
<feature type="transmembrane region" description="Helical" evidence="9">
    <location>
        <begin position="199"/>
        <end position="216"/>
    </location>
</feature>
<proteinExistence type="inferred from homology"/>
<gene>
    <name evidence="10" type="primary">brnQ</name>
    <name evidence="10" type="ORF">ACFQ3U_10240</name>
</gene>
<comment type="caution">
    <text evidence="10">The sequence shown here is derived from an EMBL/GenBank/DDBJ whole genome shotgun (WGS) entry which is preliminary data.</text>
</comment>
<dbReference type="PANTHER" id="PTHR30588:SF8">
    <property type="entry name" value="BRANCHED-CHAIN AMINO ACID PERMEASE BRAB"/>
    <property type="match status" value="1"/>
</dbReference>
<feature type="transmembrane region" description="Helical" evidence="9">
    <location>
        <begin position="346"/>
        <end position="367"/>
    </location>
</feature>
<dbReference type="Pfam" id="PF05525">
    <property type="entry name" value="Branch_AA_trans"/>
    <property type="match status" value="1"/>
</dbReference>
<feature type="transmembrane region" description="Helical" evidence="9">
    <location>
        <begin position="379"/>
        <end position="398"/>
    </location>
</feature>
<feature type="transmembrane region" description="Helical" evidence="9">
    <location>
        <begin position="50"/>
        <end position="70"/>
    </location>
</feature>
<feature type="transmembrane region" description="Helical" evidence="9">
    <location>
        <begin position="237"/>
        <end position="256"/>
    </location>
</feature>
<dbReference type="RefSeq" id="WP_343961092.1">
    <property type="nucleotide sequence ID" value="NZ_BAAAKZ010000010.1"/>
</dbReference>
<dbReference type="PANTHER" id="PTHR30588">
    <property type="entry name" value="BRANCHED-CHAIN AMINO ACID TRANSPORT SYSTEM 2 CARRIER PROTEIN"/>
    <property type="match status" value="1"/>
</dbReference>
<evidence type="ECO:0000256" key="8">
    <source>
        <dbReference type="ARBA" id="ARBA00023136"/>
    </source>
</evidence>
<sequence length="474" mass="50020">MTGDRKLTPFQMLALGLLLFAMFLGAGNTIFAPMVGQAAGSEMWIPMSGFLITGVGLVLLAIIALTMAGGTVEQLASRVHPVFSFVFCLLLFLALGPLYVNPRTTSVVYEISIKPILGPELTQGVWPLIIFSVIFTLLGVYLSLTPSKLVDRVGKVITPIFSVLLIVIVVKSLVTPMGELHDAVDPYKDGAFIKGFTEGYLTMDALAALVFAGVFIQSIRGQGITTRKGISFTFLKAGIITVIGLALLHISLAWIGGSSVDSIGRPDNGGTVIAEAARTLLGYPGVLMIGLVIFLTGITTLVACLTAVADFFAKQFPRVSYKAWVWIHATVGLVIANFGLQAVLSAALPILFLLYPLGMTLIVLALLDRFFGGRRSVYVGATIGAGAIAILDAVKASGNFVDELNGFFSWLPMFADNGGWILPAVLGGVIGYFVGRAKGEPAIDRTQHIAVIDGAAIDEPGVGAPTPATTSRKA</sequence>
<feature type="transmembrane region" description="Helical" evidence="9">
    <location>
        <begin position="156"/>
        <end position="174"/>
    </location>
</feature>
<evidence type="ECO:0000256" key="7">
    <source>
        <dbReference type="ARBA" id="ARBA00022989"/>
    </source>
</evidence>
<dbReference type="InterPro" id="IPR004685">
    <property type="entry name" value="Brnchd-chn_aa_trnsp_Livcs"/>
</dbReference>
<keyword evidence="6" id="KW-0029">Amino-acid transport</keyword>
<keyword evidence="4" id="KW-1003">Cell membrane</keyword>
<feature type="transmembrane region" description="Helical" evidence="9">
    <location>
        <begin position="418"/>
        <end position="435"/>
    </location>
</feature>
<evidence type="ECO:0000256" key="2">
    <source>
        <dbReference type="ARBA" id="ARBA00008540"/>
    </source>
</evidence>
<name>A0ABW3TPY7_9MICO</name>
<accession>A0ABW3TPY7</accession>
<dbReference type="EMBL" id="JBHTLY010000004">
    <property type="protein sequence ID" value="MFD1202269.1"/>
    <property type="molecule type" value="Genomic_DNA"/>
</dbReference>
<feature type="transmembrane region" description="Helical" evidence="9">
    <location>
        <begin position="286"/>
        <end position="311"/>
    </location>
</feature>
<evidence type="ECO:0000256" key="1">
    <source>
        <dbReference type="ARBA" id="ARBA00004651"/>
    </source>
</evidence>
<feature type="transmembrane region" description="Helical" evidence="9">
    <location>
        <begin position="124"/>
        <end position="144"/>
    </location>
</feature>
<keyword evidence="3" id="KW-0813">Transport</keyword>
<protein>
    <submittedName>
        <fullName evidence="10">Branched-chain amino acid transport system II carrier protein</fullName>
    </submittedName>
</protein>
<organism evidence="10 11">
    <name type="scientific">Leucobacter albus</name>
    <dbReference type="NCBI Taxonomy" id="272210"/>
    <lineage>
        <taxon>Bacteria</taxon>
        <taxon>Bacillati</taxon>
        <taxon>Actinomycetota</taxon>
        <taxon>Actinomycetes</taxon>
        <taxon>Micrococcales</taxon>
        <taxon>Microbacteriaceae</taxon>
        <taxon>Leucobacter</taxon>
    </lineage>
</organism>
<dbReference type="NCBIfam" id="TIGR00796">
    <property type="entry name" value="livcs"/>
    <property type="match status" value="1"/>
</dbReference>